<protein>
    <recommendedName>
        <fullName evidence="2">Tudor-knot domain-containing protein</fullName>
    </recommendedName>
</protein>
<dbReference type="OrthoDB" id="6405579at2759"/>
<feature type="region of interest" description="Disordered" evidence="1">
    <location>
        <begin position="175"/>
        <end position="208"/>
    </location>
</feature>
<comment type="caution">
    <text evidence="3">The sequence shown here is derived from an EMBL/GenBank/DDBJ whole genome shotgun (WGS) entry which is preliminary data.</text>
</comment>
<gene>
    <name evidence="3" type="ORF">FJT64_007200</name>
</gene>
<reference evidence="3 4" key="1">
    <citation type="submission" date="2019-07" db="EMBL/GenBank/DDBJ databases">
        <title>Draft genome assembly of a fouling barnacle, Amphibalanus amphitrite (Darwin, 1854): The first reference genome for Thecostraca.</title>
        <authorList>
            <person name="Kim W."/>
        </authorList>
    </citation>
    <scope>NUCLEOTIDE SEQUENCE [LARGE SCALE GENOMIC DNA]</scope>
    <source>
        <strain evidence="3">SNU_AA5</strain>
        <tissue evidence="3">Soma without cirri and trophi</tissue>
    </source>
</reference>
<feature type="compositionally biased region" description="Low complexity" evidence="1">
    <location>
        <begin position="391"/>
        <end position="403"/>
    </location>
</feature>
<accession>A0A6A4VWU6</accession>
<sequence>MFIKLEKPALDIIEVIDIEPRPAGLSRRPAVPAVSSEEQRSSPGPVRLSAAQGGSPVARPDLEVLPPEMPPRPTVGAPSSQRAEPAAPSVSPWLDPVYQPGTLTRLGVQAAVHRLRQGGAQQPAPARGTESVLRLLAAAESDQLAAGSAAGVPPPGVTAESTHQDMRQAAPAQWGCQQPAGIPRAPPDAGSADSHDERLDSIGAQKSEGFYEEEPLPATFKIEPTTPNKSTPALEVTNYCGIYDEVKEEPLLSHPSEGMEVDPSMDPFSTHGPREDDDPAFAADARPAAMKIEVKEEITESGLWLGGADTPVTQLSDVPNADPLAVSADVSMAVGAELSGPSAALREDTDSPFGLPPGPQTQPTPRPAATRGKRRPGRPRIHPLPEAGSQAGPATAVGAAGVAGDDGRSSAARQDAGGRRRKRRKNKWCEKKKKKGPLYTKPQGTGDGEIDPGNMVEVLFLNDDDGQEDYDAMDAMVLKVDMTERPTRYYVHFRDTSYRHDRWVTRSDISRVYRSQLHTPLPLHRWLKPPSEPFRQSSHRRQNDRETALDRGRLVQVVFETTVDGAQLICPAKIVCVDDALSYRRYLVRYLGWQRRYREWVTDSVLRFAPTPLQHNVGGQILRRSVVPPPGCADSAVAAYASMKPCSVDLAAGNVFFLAALRPRPHHINDPRISALARAVRPRRDDPFGSRTAP</sequence>
<evidence type="ECO:0000259" key="2">
    <source>
        <dbReference type="Pfam" id="PF11717"/>
    </source>
</evidence>
<dbReference type="EMBL" id="VIIS01001630">
    <property type="protein sequence ID" value="KAF0295272.1"/>
    <property type="molecule type" value="Genomic_DNA"/>
</dbReference>
<organism evidence="3 4">
    <name type="scientific">Amphibalanus amphitrite</name>
    <name type="common">Striped barnacle</name>
    <name type="synonym">Balanus amphitrite</name>
    <dbReference type="NCBI Taxonomy" id="1232801"/>
    <lineage>
        <taxon>Eukaryota</taxon>
        <taxon>Metazoa</taxon>
        <taxon>Ecdysozoa</taxon>
        <taxon>Arthropoda</taxon>
        <taxon>Crustacea</taxon>
        <taxon>Multicrustacea</taxon>
        <taxon>Cirripedia</taxon>
        <taxon>Thoracica</taxon>
        <taxon>Thoracicalcarea</taxon>
        <taxon>Balanomorpha</taxon>
        <taxon>Balanoidea</taxon>
        <taxon>Balanidae</taxon>
        <taxon>Amphibalaninae</taxon>
        <taxon>Amphibalanus</taxon>
    </lineage>
</organism>
<feature type="region of interest" description="Disordered" evidence="1">
    <location>
        <begin position="254"/>
        <end position="287"/>
    </location>
</feature>
<dbReference type="Gene3D" id="2.30.30.140">
    <property type="match status" value="2"/>
</dbReference>
<evidence type="ECO:0000256" key="1">
    <source>
        <dbReference type="SAM" id="MobiDB-lite"/>
    </source>
</evidence>
<dbReference type="InterPro" id="IPR025995">
    <property type="entry name" value="Tudor-knot"/>
</dbReference>
<dbReference type="AlphaFoldDB" id="A0A6A4VWU6"/>
<proteinExistence type="predicted"/>
<name>A0A6A4VWU6_AMPAM</name>
<feature type="region of interest" description="Disordered" evidence="1">
    <location>
        <begin position="339"/>
        <end position="451"/>
    </location>
</feature>
<feature type="compositionally biased region" description="Pro residues" evidence="1">
    <location>
        <begin position="354"/>
        <end position="366"/>
    </location>
</feature>
<feature type="region of interest" description="Disordered" evidence="1">
    <location>
        <begin position="21"/>
        <end position="93"/>
    </location>
</feature>
<feature type="compositionally biased region" description="Basic residues" evidence="1">
    <location>
        <begin position="371"/>
        <end position="381"/>
    </location>
</feature>
<feature type="domain" description="Tudor-knot" evidence="2">
    <location>
        <begin position="473"/>
        <end position="510"/>
    </location>
</feature>
<dbReference type="Pfam" id="PF11717">
    <property type="entry name" value="Tudor-knot"/>
    <property type="match status" value="1"/>
</dbReference>
<dbReference type="SUPFAM" id="SSF54160">
    <property type="entry name" value="Chromo domain-like"/>
    <property type="match status" value="2"/>
</dbReference>
<feature type="compositionally biased region" description="Basic residues" evidence="1">
    <location>
        <begin position="419"/>
        <end position="436"/>
    </location>
</feature>
<keyword evidence="4" id="KW-1185">Reference proteome</keyword>
<dbReference type="InterPro" id="IPR016197">
    <property type="entry name" value="Chromo-like_dom_sf"/>
</dbReference>
<dbReference type="Proteomes" id="UP000440578">
    <property type="component" value="Unassembled WGS sequence"/>
</dbReference>
<dbReference type="GO" id="GO:0005694">
    <property type="term" value="C:chromosome"/>
    <property type="evidence" value="ECO:0007669"/>
    <property type="project" value="UniProtKB-ARBA"/>
</dbReference>
<evidence type="ECO:0000313" key="4">
    <source>
        <dbReference type="Proteomes" id="UP000440578"/>
    </source>
</evidence>
<evidence type="ECO:0000313" key="3">
    <source>
        <dbReference type="EMBL" id="KAF0295272.1"/>
    </source>
</evidence>